<evidence type="ECO:0000313" key="6">
    <source>
        <dbReference type="Proteomes" id="UP000019666"/>
    </source>
</evidence>
<organism evidence="5 6">
    <name type="scientific">Rubellimicrobium mesophilum DSM 19309</name>
    <dbReference type="NCBI Taxonomy" id="442562"/>
    <lineage>
        <taxon>Bacteria</taxon>
        <taxon>Pseudomonadati</taxon>
        <taxon>Pseudomonadota</taxon>
        <taxon>Alphaproteobacteria</taxon>
        <taxon>Rhodobacterales</taxon>
        <taxon>Roseobacteraceae</taxon>
        <taxon>Rubellimicrobium</taxon>
    </lineage>
</organism>
<keyword evidence="3" id="KW-0804">Transcription</keyword>
<dbReference type="AlphaFoldDB" id="A0A017HQD5"/>
<dbReference type="PANTHER" id="PTHR44688">
    <property type="entry name" value="DNA-BINDING TRANSCRIPTIONAL ACTIVATOR DEVR_DOSR"/>
    <property type="match status" value="1"/>
</dbReference>
<gene>
    <name evidence="5" type="ORF">Rumeso_01675</name>
</gene>
<evidence type="ECO:0000259" key="4">
    <source>
        <dbReference type="PROSITE" id="PS50043"/>
    </source>
</evidence>
<dbReference type="InterPro" id="IPR036388">
    <property type="entry name" value="WH-like_DNA-bd_sf"/>
</dbReference>
<keyword evidence="2" id="KW-0238">DNA-binding</keyword>
<dbReference type="PRINTS" id="PR00038">
    <property type="entry name" value="HTHLUXR"/>
</dbReference>
<dbReference type="InterPro" id="IPR000792">
    <property type="entry name" value="Tscrpt_reg_LuxR_C"/>
</dbReference>
<dbReference type="Proteomes" id="UP000019666">
    <property type="component" value="Unassembled WGS sequence"/>
</dbReference>
<evidence type="ECO:0000256" key="1">
    <source>
        <dbReference type="ARBA" id="ARBA00023015"/>
    </source>
</evidence>
<evidence type="ECO:0000313" key="5">
    <source>
        <dbReference type="EMBL" id="EYD76717.1"/>
    </source>
</evidence>
<dbReference type="EMBL" id="AOSK01000041">
    <property type="protein sequence ID" value="EYD76717.1"/>
    <property type="molecule type" value="Genomic_DNA"/>
</dbReference>
<dbReference type="InterPro" id="IPR016032">
    <property type="entry name" value="Sig_transdc_resp-reg_C-effctor"/>
</dbReference>
<reference evidence="5 6" key="1">
    <citation type="submission" date="2013-02" db="EMBL/GenBank/DDBJ databases">
        <authorList>
            <person name="Fiebig A."/>
            <person name="Goeker M."/>
            <person name="Klenk H.-P.P."/>
        </authorList>
    </citation>
    <scope>NUCLEOTIDE SEQUENCE [LARGE SCALE GENOMIC DNA]</scope>
    <source>
        <strain evidence="5 6">DSM 19309</strain>
    </source>
</reference>
<keyword evidence="1" id="KW-0805">Transcription regulation</keyword>
<dbReference type="STRING" id="442562.Rumeso_01675"/>
<dbReference type="Pfam" id="PF00196">
    <property type="entry name" value="GerE"/>
    <property type="match status" value="1"/>
</dbReference>
<dbReference type="Gene3D" id="1.10.10.10">
    <property type="entry name" value="Winged helix-like DNA-binding domain superfamily/Winged helix DNA-binding domain"/>
    <property type="match status" value="1"/>
</dbReference>
<accession>A0A017HQD5</accession>
<comment type="caution">
    <text evidence="5">The sequence shown here is derived from an EMBL/GenBank/DDBJ whole genome shotgun (WGS) entry which is preliminary data.</text>
</comment>
<protein>
    <submittedName>
        <fullName evidence="5">Transcriptional regulator, LuxR family</fullName>
    </submittedName>
</protein>
<evidence type="ECO:0000256" key="2">
    <source>
        <dbReference type="ARBA" id="ARBA00023125"/>
    </source>
</evidence>
<evidence type="ECO:0000256" key="3">
    <source>
        <dbReference type="ARBA" id="ARBA00023163"/>
    </source>
</evidence>
<dbReference type="PANTHER" id="PTHR44688:SF25">
    <property type="entry name" value="HTH LUXR-TYPE DOMAIN-CONTAINING PROTEIN"/>
    <property type="match status" value="1"/>
</dbReference>
<dbReference type="GO" id="GO:0003677">
    <property type="term" value="F:DNA binding"/>
    <property type="evidence" value="ECO:0007669"/>
    <property type="project" value="UniProtKB-KW"/>
</dbReference>
<dbReference type="HOGENOM" id="CLU_1011500_0_0_5"/>
<dbReference type="SUPFAM" id="SSF46894">
    <property type="entry name" value="C-terminal effector domain of the bipartite response regulators"/>
    <property type="match status" value="1"/>
</dbReference>
<dbReference type="GO" id="GO:0006355">
    <property type="term" value="P:regulation of DNA-templated transcription"/>
    <property type="evidence" value="ECO:0007669"/>
    <property type="project" value="InterPro"/>
</dbReference>
<sequence>MKSERSSVQVAGTFAESGLIAAIASWCECLQGRQPLLAALKHLAEGLDARAICLSRHSREAGGSVRSVIYNLPSSVRPSVEVTRSYADCVLGRYVDRPRPASVWFSSFTEGNDDPSLEVFQERARIAETVIVALALEEKWADYLEIHLPVAPGGGAQGLFNTLADTLSRTWIRRSPGLFSDAMLASRAQGHSPLREPILSTANPARLSRAEFRVCVLLSRGLSTSSVCSELSISPSTLKAHLRSIFAKTETSSMTELLYLLLAPWKGEDRLAGPAARRA</sequence>
<feature type="domain" description="HTH luxR-type" evidence="4">
    <location>
        <begin position="200"/>
        <end position="265"/>
    </location>
</feature>
<keyword evidence="6" id="KW-1185">Reference proteome</keyword>
<dbReference type="SMART" id="SM00421">
    <property type="entry name" value="HTH_LUXR"/>
    <property type="match status" value="1"/>
</dbReference>
<name>A0A017HQD5_9RHOB</name>
<dbReference type="PROSITE" id="PS50043">
    <property type="entry name" value="HTH_LUXR_2"/>
    <property type="match status" value="1"/>
</dbReference>
<proteinExistence type="predicted"/>